<reference evidence="9 11" key="1">
    <citation type="submission" date="2020-01" db="EMBL/GenBank/DDBJ databases">
        <authorList>
            <consortium name="DOE Joint Genome Institute"/>
            <person name="Haridas S."/>
            <person name="Albert R."/>
            <person name="Binder M."/>
            <person name="Bloem J."/>
            <person name="Labutti K."/>
            <person name="Salamov A."/>
            <person name="Andreopoulos B."/>
            <person name="Baker S.E."/>
            <person name="Barry K."/>
            <person name="Bills G."/>
            <person name="Bluhm B.H."/>
            <person name="Cannon C."/>
            <person name="Castanera R."/>
            <person name="Culley D.E."/>
            <person name="Daum C."/>
            <person name="Ezra D."/>
            <person name="Gonzalez J.B."/>
            <person name="Henrissat B."/>
            <person name="Kuo A."/>
            <person name="Liang C."/>
            <person name="Lipzen A."/>
            <person name="Lutzoni F."/>
            <person name="Magnuson J."/>
            <person name="Mondo S."/>
            <person name="Nolan M."/>
            <person name="Ohm R."/>
            <person name="Pangilinan J."/>
            <person name="Park H.-J."/>
            <person name="Ramirez L."/>
            <person name="Alfaro M."/>
            <person name="Sun H."/>
            <person name="Tritt A."/>
            <person name="Yoshinaga Y."/>
            <person name="Zwiers L.-H."/>
            <person name="Turgeon B.G."/>
            <person name="Goodwin S.B."/>
            <person name="Spatafora J.W."/>
            <person name="Crous P.W."/>
            <person name="Grigoriev I.V."/>
        </authorList>
    </citation>
    <scope>NUCLEOTIDE SEQUENCE</scope>
    <source>
        <strain evidence="9 11">CBS 781.70</strain>
    </source>
</reference>
<evidence type="ECO:0000259" key="8">
    <source>
        <dbReference type="Pfam" id="PF14500"/>
    </source>
</evidence>
<dbReference type="Pfam" id="PF12460">
    <property type="entry name" value="MMS19_C"/>
    <property type="match status" value="1"/>
</dbReference>
<evidence type="ECO:0000256" key="5">
    <source>
        <dbReference type="PROSITE-ProRule" id="PRU00103"/>
    </source>
</evidence>
<dbReference type="InterPro" id="IPR039920">
    <property type="entry name" value="MMS19"/>
</dbReference>
<name>A0A6G1G6Z1_9PEZI</name>
<dbReference type="Proteomes" id="UP000504638">
    <property type="component" value="Unplaced"/>
</dbReference>
<keyword evidence="6" id="KW-0227">DNA damage</keyword>
<dbReference type="GO" id="GO:0016226">
    <property type="term" value="P:iron-sulfur cluster assembly"/>
    <property type="evidence" value="ECO:0007669"/>
    <property type="project" value="UniProtKB-UniRule"/>
</dbReference>
<dbReference type="InterPro" id="IPR016024">
    <property type="entry name" value="ARM-type_fold"/>
</dbReference>
<dbReference type="GO" id="GO:0051604">
    <property type="term" value="P:protein maturation"/>
    <property type="evidence" value="ECO:0007669"/>
    <property type="project" value="UniProtKB-UniRule"/>
</dbReference>
<evidence type="ECO:0000256" key="3">
    <source>
        <dbReference type="ARBA" id="ARBA00022737"/>
    </source>
</evidence>
<evidence type="ECO:0000313" key="9">
    <source>
        <dbReference type="EMBL" id="KAF1813660.1"/>
    </source>
</evidence>
<comment type="similarity">
    <text evidence="2 6">Belongs to the MET18/MMS19 family.</text>
</comment>
<proteinExistence type="inferred from homology"/>
<organism evidence="9">
    <name type="scientific">Eremomyces bilateralis CBS 781.70</name>
    <dbReference type="NCBI Taxonomy" id="1392243"/>
    <lineage>
        <taxon>Eukaryota</taxon>
        <taxon>Fungi</taxon>
        <taxon>Dikarya</taxon>
        <taxon>Ascomycota</taxon>
        <taxon>Pezizomycotina</taxon>
        <taxon>Dothideomycetes</taxon>
        <taxon>Dothideomycetes incertae sedis</taxon>
        <taxon>Eremomycetales</taxon>
        <taxon>Eremomycetaceae</taxon>
        <taxon>Eremomyces</taxon>
    </lineage>
</organism>
<dbReference type="PANTHER" id="PTHR12891:SF0">
    <property type="entry name" value="MMS19 NUCLEOTIDE EXCISION REPAIR PROTEIN HOMOLOG"/>
    <property type="match status" value="1"/>
</dbReference>
<keyword evidence="6" id="KW-0234">DNA repair</keyword>
<evidence type="ECO:0000256" key="4">
    <source>
        <dbReference type="ARBA" id="ARBA00023242"/>
    </source>
</evidence>
<gene>
    <name evidence="9 11" type="ORF">P152DRAFT_457040</name>
</gene>
<evidence type="ECO:0000313" key="11">
    <source>
        <dbReference type="RefSeq" id="XP_033535291.1"/>
    </source>
</evidence>
<feature type="domain" description="MMS19 N-terminal" evidence="8">
    <location>
        <begin position="40"/>
        <end position="307"/>
    </location>
</feature>
<feature type="repeat" description="HEAT" evidence="5">
    <location>
        <begin position="39"/>
        <end position="77"/>
    </location>
</feature>
<dbReference type="EMBL" id="ML975154">
    <property type="protein sequence ID" value="KAF1813660.1"/>
    <property type="molecule type" value="Genomic_DNA"/>
</dbReference>
<dbReference type="InterPro" id="IPR011989">
    <property type="entry name" value="ARM-like"/>
</dbReference>
<dbReference type="OrthoDB" id="342900at2759"/>
<dbReference type="InterPro" id="IPR029240">
    <property type="entry name" value="MMS19_N"/>
</dbReference>
<dbReference type="AlphaFoldDB" id="A0A6G1G6Z1"/>
<dbReference type="InterPro" id="IPR024687">
    <property type="entry name" value="MMS19_C"/>
</dbReference>
<keyword evidence="10" id="KW-1185">Reference proteome</keyword>
<dbReference type="GO" id="GO:0005634">
    <property type="term" value="C:nucleus"/>
    <property type="evidence" value="ECO:0007669"/>
    <property type="project" value="UniProtKB-SubCell"/>
</dbReference>
<sequence>MSDIRLYLVEHEKSRKEASQIAIRTAERLQSKELKLLDLIEALGEFLNDNDPSVRAKALAYLADVLESVPRGTVSRQQRELLVHFLTTRINGDAEGLGAAACANALMKIEEFGKWDAERAAECMQTIIQSLHPLRQIRQQSERYAVLKLINLLIAEYREAIHGLHQASSDFMPTFISLFEGEKDPRNLMIVFSILNVPFSEWELGAYAQDGFEAVFNYFPITFRPPPDDPYGITAQDLKDRLRDCIAACGSFAPYSFPALLDKLDSSSLNTKRDTLAALHSCISNYGTRTVSLYAVTLWDALKFEILSVQEEDLADKALDVISEIGAQLSVGRPQLVAYLRPISKECSEHLEDAPTKQSKAAGQILEAVASRTRECANLLVAHVVPHLVALFEGADSLAKRRSLLEVLVQLLKASVKVFGDWVTIAGRGVADTQEDTYNAFSEHKDILVTLLVGGQLSVPANEVAFKKICLEGLVQLCMCRNLLQDQEISTLIRQCLDLILDDYEGKVELRGPAIQALVDIAHQKPHLIIDHAFPRFLSLIPDNDTAGDLGYVPVLDAFSNLAQEAKVFDLVILRLRNKLDAAIREQSSSTFLCALLSALLYALTHTSASLDGTDEDCPLYGQLIFPLLQRVGDGSNQSNFANNRVYELVGQLCNVVLRRQTSAFQKKHLIEIYNPVDAFGESSENVDASGTLLNPLKLLASSYIVAALQRDVVPIQDLRKHLSTLSDIATADSTSVEVRRASLRQVSLILNKFLSPDNAEFAVDLLCSKPIGDFAACAHKKDSARLILASVKALLLRNERKLIPILPELRKLLLDPEYGRPVARGFATILQSDDFLTKENHCKISPLYRQKAFSLIVPPLTTSFKEESDAIKRNYLVAIMSIVKSLPYSVIESDLPSLLPLILQMLDLADEEATKVAAVETLGLILTENSAAMASYLSSLIPRLLKAASSKSNSGAVRETSLRCLANIAAAFSVDAVIPFRKSVIKELTRPLDDSRRAVRAAAVKCRTKWIELDEPKDGDISE</sequence>
<keyword evidence="3" id="KW-0677">Repeat</keyword>
<dbReference type="GO" id="GO:0006281">
    <property type="term" value="P:DNA repair"/>
    <property type="evidence" value="ECO:0007669"/>
    <property type="project" value="UniProtKB-UniRule"/>
</dbReference>
<comment type="function">
    <text evidence="6">Key component of the cytosolic iron-sulfur protein assembly (CIA) complex, a multiprotein complex that mediates the incorporation of iron-sulfur cluster into apoproteins specifically involved in DNA metabolism and genomic integrity. In the CIA complex, MMS19 acts as an adapter between early-acting CIA components and a subset of cellular target iron-sulfur proteins.</text>
</comment>
<dbReference type="Pfam" id="PF14500">
    <property type="entry name" value="MMS19_N"/>
    <property type="match status" value="1"/>
</dbReference>
<protein>
    <recommendedName>
        <fullName evidence="6">MMS19 nucleotide excision repair protein</fullName>
    </recommendedName>
</protein>
<evidence type="ECO:0000256" key="6">
    <source>
        <dbReference type="RuleBase" id="RU367072"/>
    </source>
</evidence>
<comment type="subcellular location">
    <subcellularLocation>
        <location evidence="1 6">Nucleus</location>
    </subcellularLocation>
</comment>
<dbReference type="PANTHER" id="PTHR12891">
    <property type="entry name" value="DNA REPAIR/TRANSCRIPTION PROTEIN MET18/MMS19"/>
    <property type="match status" value="1"/>
</dbReference>
<keyword evidence="4 6" id="KW-0539">Nucleus</keyword>
<evidence type="ECO:0000313" key="10">
    <source>
        <dbReference type="Proteomes" id="UP000504638"/>
    </source>
</evidence>
<dbReference type="SUPFAM" id="SSF48371">
    <property type="entry name" value="ARM repeat"/>
    <property type="match status" value="1"/>
</dbReference>
<accession>A0A6G1G6Z1</accession>
<dbReference type="PROSITE" id="PS50077">
    <property type="entry name" value="HEAT_REPEAT"/>
    <property type="match status" value="1"/>
</dbReference>
<reference evidence="11" key="3">
    <citation type="submission" date="2025-04" db="UniProtKB">
        <authorList>
            <consortium name="RefSeq"/>
        </authorList>
    </citation>
    <scope>IDENTIFICATION</scope>
    <source>
        <strain evidence="11">CBS 781.70</strain>
    </source>
</reference>
<feature type="domain" description="MMS19 C-terminal" evidence="7">
    <location>
        <begin position="555"/>
        <end position="969"/>
    </location>
</feature>
<dbReference type="RefSeq" id="XP_033535291.1">
    <property type="nucleotide sequence ID" value="XM_033679148.1"/>
</dbReference>
<evidence type="ECO:0000256" key="1">
    <source>
        <dbReference type="ARBA" id="ARBA00004123"/>
    </source>
</evidence>
<dbReference type="InterPro" id="IPR021133">
    <property type="entry name" value="HEAT_type_2"/>
</dbReference>
<dbReference type="GeneID" id="54419718"/>
<reference evidence="11" key="2">
    <citation type="submission" date="2020-04" db="EMBL/GenBank/DDBJ databases">
        <authorList>
            <consortium name="NCBI Genome Project"/>
        </authorList>
    </citation>
    <scope>NUCLEOTIDE SEQUENCE</scope>
    <source>
        <strain evidence="11">CBS 781.70</strain>
    </source>
</reference>
<dbReference type="Gene3D" id="1.25.10.10">
    <property type="entry name" value="Leucine-rich Repeat Variant"/>
    <property type="match status" value="3"/>
</dbReference>
<evidence type="ECO:0000259" key="7">
    <source>
        <dbReference type="Pfam" id="PF12460"/>
    </source>
</evidence>
<dbReference type="GO" id="GO:0097361">
    <property type="term" value="C:cytosolic [4Fe-4S] assembly targeting complex"/>
    <property type="evidence" value="ECO:0007669"/>
    <property type="project" value="UniProtKB-UniRule"/>
</dbReference>
<evidence type="ECO:0000256" key="2">
    <source>
        <dbReference type="ARBA" id="ARBA00009340"/>
    </source>
</evidence>